<dbReference type="Proteomes" id="UP000822688">
    <property type="component" value="Chromosome 12"/>
</dbReference>
<sequence>MEFKNNLDPDTSPNPFLPGIAELKNIFVCTRTETKLKNLIFENLTSDSRHFIIQANCGKVANSCTL</sequence>
<name>A0A8T0G431_CERPU</name>
<dbReference type="AlphaFoldDB" id="A0A8T0G431"/>
<keyword evidence="2" id="KW-1185">Reference proteome</keyword>
<accession>A0A8T0G431</accession>
<dbReference type="EMBL" id="CM026433">
    <property type="protein sequence ID" value="KAG0553993.1"/>
    <property type="molecule type" value="Genomic_DNA"/>
</dbReference>
<protein>
    <submittedName>
        <fullName evidence="1">Uncharacterized protein</fullName>
    </submittedName>
</protein>
<evidence type="ECO:0000313" key="2">
    <source>
        <dbReference type="Proteomes" id="UP000822688"/>
    </source>
</evidence>
<proteinExistence type="predicted"/>
<comment type="caution">
    <text evidence="1">The sequence shown here is derived from an EMBL/GenBank/DDBJ whole genome shotgun (WGS) entry which is preliminary data.</text>
</comment>
<evidence type="ECO:0000313" key="1">
    <source>
        <dbReference type="EMBL" id="KAG0553993.1"/>
    </source>
</evidence>
<gene>
    <name evidence="1" type="ORF">KC19_12G054300</name>
</gene>
<reference evidence="1" key="1">
    <citation type="submission" date="2020-06" db="EMBL/GenBank/DDBJ databases">
        <title>WGS assembly of Ceratodon purpureus strain R40.</title>
        <authorList>
            <person name="Carey S.B."/>
            <person name="Jenkins J."/>
            <person name="Shu S."/>
            <person name="Lovell J.T."/>
            <person name="Sreedasyam A."/>
            <person name="Maumus F."/>
            <person name="Tiley G.P."/>
            <person name="Fernandez-Pozo N."/>
            <person name="Barry K."/>
            <person name="Chen C."/>
            <person name="Wang M."/>
            <person name="Lipzen A."/>
            <person name="Daum C."/>
            <person name="Saski C.A."/>
            <person name="Payton A.C."/>
            <person name="Mcbreen J.C."/>
            <person name="Conrad R.E."/>
            <person name="Kollar L.M."/>
            <person name="Olsson S."/>
            <person name="Huttunen S."/>
            <person name="Landis J.B."/>
            <person name="Wickett N.J."/>
            <person name="Johnson M.G."/>
            <person name="Rensing S.A."/>
            <person name="Grimwood J."/>
            <person name="Schmutz J."/>
            <person name="Mcdaniel S.F."/>
        </authorList>
    </citation>
    <scope>NUCLEOTIDE SEQUENCE</scope>
    <source>
        <strain evidence="1">R40</strain>
    </source>
</reference>
<organism evidence="1 2">
    <name type="scientific">Ceratodon purpureus</name>
    <name type="common">Fire moss</name>
    <name type="synonym">Dicranum purpureum</name>
    <dbReference type="NCBI Taxonomy" id="3225"/>
    <lineage>
        <taxon>Eukaryota</taxon>
        <taxon>Viridiplantae</taxon>
        <taxon>Streptophyta</taxon>
        <taxon>Embryophyta</taxon>
        <taxon>Bryophyta</taxon>
        <taxon>Bryophytina</taxon>
        <taxon>Bryopsida</taxon>
        <taxon>Dicranidae</taxon>
        <taxon>Pseudoditrichales</taxon>
        <taxon>Ditrichaceae</taxon>
        <taxon>Ceratodon</taxon>
    </lineage>
</organism>